<feature type="compositionally biased region" description="Polar residues" evidence="4">
    <location>
        <begin position="22"/>
        <end position="38"/>
    </location>
</feature>
<name>A0A7J6PN34_PEROL</name>
<dbReference type="SUPFAM" id="SSF47473">
    <property type="entry name" value="EF-hand"/>
    <property type="match status" value="1"/>
</dbReference>
<feature type="compositionally biased region" description="Polar residues" evidence="4">
    <location>
        <begin position="1"/>
        <end position="14"/>
    </location>
</feature>
<evidence type="ECO:0000313" key="6">
    <source>
        <dbReference type="EMBL" id="KAF4697136.1"/>
    </source>
</evidence>
<feature type="domain" description="EF-hand" evidence="5">
    <location>
        <begin position="596"/>
        <end position="631"/>
    </location>
</feature>
<dbReference type="OrthoDB" id="436460at2759"/>
<evidence type="ECO:0000256" key="1">
    <source>
        <dbReference type="ARBA" id="ARBA00022723"/>
    </source>
</evidence>
<organism evidence="6 7">
    <name type="scientific">Perkinsus olseni</name>
    <name type="common">Perkinsus atlanticus</name>
    <dbReference type="NCBI Taxonomy" id="32597"/>
    <lineage>
        <taxon>Eukaryota</taxon>
        <taxon>Sar</taxon>
        <taxon>Alveolata</taxon>
        <taxon>Perkinsozoa</taxon>
        <taxon>Perkinsea</taxon>
        <taxon>Perkinsida</taxon>
        <taxon>Perkinsidae</taxon>
        <taxon>Perkinsus</taxon>
    </lineage>
</organism>
<evidence type="ECO:0000313" key="7">
    <source>
        <dbReference type="Proteomes" id="UP000541610"/>
    </source>
</evidence>
<feature type="compositionally biased region" description="Low complexity" evidence="4">
    <location>
        <begin position="112"/>
        <end position="162"/>
    </location>
</feature>
<evidence type="ECO:0000259" key="5">
    <source>
        <dbReference type="PROSITE" id="PS50222"/>
    </source>
</evidence>
<dbReference type="PANTHER" id="PTHR34524:SF6">
    <property type="entry name" value="CALCYPHOSINE LIKE"/>
    <property type="match status" value="1"/>
</dbReference>
<dbReference type="GO" id="GO:0005509">
    <property type="term" value="F:calcium ion binding"/>
    <property type="evidence" value="ECO:0007669"/>
    <property type="project" value="InterPro"/>
</dbReference>
<protein>
    <recommendedName>
        <fullName evidence="5">EF-hand domain-containing protein</fullName>
    </recommendedName>
</protein>
<feature type="region of interest" description="Disordered" evidence="4">
    <location>
        <begin position="428"/>
        <end position="450"/>
    </location>
</feature>
<feature type="region of interest" description="Disordered" evidence="4">
    <location>
        <begin position="708"/>
        <end position="764"/>
    </location>
</feature>
<gene>
    <name evidence="6" type="ORF">FOZ60_011807</name>
</gene>
<dbReference type="PANTHER" id="PTHR34524">
    <property type="entry name" value="CALCYPHOSIN"/>
    <property type="match status" value="1"/>
</dbReference>
<accession>A0A7J6PN34</accession>
<sequence length="1166" mass="129214">MGQEISELNKSVTASDVPAPLSATTTSDYQSPQDTTAPQGGGGLQQLGQQMTQRQFDSGENPRAAATSNEGVGYLTDGLLLTEQSPVGNGYPSTTNLGRPTELGTGHSVMPQSQEEQLQQILLRHQGQVQRPQQGGQRQRQAQQDLSLQQLQQQLRQAQRGQYSRRQDSARQAAPSYDSGNFHATSYYNTSSLAAVGSATEEVKIKRLSEEEVTKIVESEGYDDINIYDTSVPAGLKKVLAALHGNGVVDGLNGLESKGTKLSPNAVEFVPGKPYGSGMTTTTTRLPPSAAPSLQPVTSELRQFDTRAVLQQEQCPKYRHGSLIQRFIVGNSAKAAIEQLPPPLPKAETYAVGKVYGGTLDSEHQVAAVLDEIYPANVTQEDDALWRRVRESLMQEKSSNTRERRRRALTRNGADAIEIFTEATRAEPSFAAAKPRGGEERSSRERGRGERKRVNSSVLLYKQMVLQAFRRRIIARFGSLTRAFSQIAAVGSERDMKIREFSNTLIKTKICTDLAEARMIFDAIDINGDGGVSVHEFMETLDSAAEITTLEDFRKRLITRYGSLAAAFGHLSQIWPNSDEGLDEMQFVKVIAQCGVLNEEAERLFNKLDLDGSGTLEKEELFSAMTAVSPFLFLEDMQKVMKEKCDISQIHRIIPKVLGIRGGPEAWLDRKLTRADLHKLAAKFDILDDHADLVYDFLSDAIPAAIPLVPDGESDDGNESQGEGGNAENSGNPRVRDSISDNSQLEVSETTSSASSTSVATESELGDDDHFPALLLRQIVNRCFAIMDSLYLMDVTGELKLSLADYVHLLEPLQISQSETTQFFEKICLCRRMDQIPIYEFMLGLIVFCPQILVMEIQSHLARRYRSVPDALDELQRRHHGRELKRWRRNKEAADHAKKLARMSILVGRARPRPGPPEQSTRLTAKLAPALPRIFVKKPRRASDTQFTEPPDAETLTLTSFKRFIRTLVGLDRHQIRDQTLNCIFYLLDTSGGGSTTWGELGSALAALQPPAHKRMGDTERKFRASYGPLTSVFGPAKRQAIAARAYARLHHMASALGRRVERETHERTPPKATVRRGENFTEAVEEMHRQGEMLVAYGTDGHVSSIMRIRDGLGTSVHTQTLDKFFFDEVRALSLSSDVMTGPVVSRDLSCRIGRQDERPPPLPS</sequence>
<dbReference type="PROSITE" id="PS00018">
    <property type="entry name" value="EF_HAND_1"/>
    <property type="match status" value="1"/>
</dbReference>
<evidence type="ECO:0000256" key="2">
    <source>
        <dbReference type="ARBA" id="ARBA00022737"/>
    </source>
</evidence>
<dbReference type="CDD" id="cd00051">
    <property type="entry name" value="EFh"/>
    <property type="match status" value="1"/>
</dbReference>
<keyword evidence="1" id="KW-0479">Metal-binding</keyword>
<dbReference type="PROSITE" id="PS50222">
    <property type="entry name" value="EF_HAND_2"/>
    <property type="match status" value="2"/>
</dbReference>
<feature type="compositionally biased region" description="Low complexity" evidence="4">
    <location>
        <begin position="746"/>
        <end position="763"/>
    </location>
</feature>
<comment type="caution">
    <text evidence="6">The sequence shown here is derived from an EMBL/GenBank/DDBJ whole genome shotgun (WGS) entry which is preliminary data.</text>
</comment>
<dbReference type="SMART" id="SM00054">
    <property type="entry name" value="EFh"/>
    <property type="match status" value="2"/>
</dbReference>
<dbReference type="Proteomes" id="UP000541610">
    <property type="component" value="Unassembled WGS sequence"/>
</dbReference>
<dbReference type="AlphaFoldDB" id="A0A7J6PN34"/>
<dbReference type="Gene3D" id="1.10.238.10">
    <property type="entry name" value="EF-hand"/>
    <property type="match status" value="1"/>
</dbReference>
<feature type="domain" description="EF-hand" evidence="5">
    <location>
        <begin position="512"/>
        <end position="547"/>
    </location>
</feature>
<dbReference type="InterPro" id="IPR018247">
    <property type="entry name" value="EF_Hand_1_Ca_BS"/>
</dbReference>
<dbReference type="EMBL" id="JABANP010000005">
    <property type="protein sequence ID" value="KAF4697136.1"/>
    <property type="molecule type" value="Genomic_DNA"/>
</dbReference>
<feature type="region of interest" description="Disordered" evidence="4">
    <location>
        <begin position="83"/>
        <end position="181"/>
    </location>
</feature>
<proteinExistence type="predicted"/>
<evidence type="ECO:0000256" key="3">
    <source>
        <dbReference type="ARBA" id="ARBA00022837"/>
    </source>
</evidence>
<evidence type="ECO:0000256" key="4">
    <source>
        <dbReference type="SAM" id="MobiDB-lite"/>
    </source>
</evidence>
<dbReference type="InterPro" id="IPR002048">
    <property type="entry name" value="EF_hand_dom"/>
</dbReference>
<dbReference type="InterPro" id="IPR011992">
    <property type="entry name" value="EF-hand-dom_pair"/>
</dbReference>
<feature type="compositionally biased region" description="Polar residues" evidence="4">
    <location>
        <begin position="83"/>
        <end position="98"/>
    </location>
</feature>
<dbReference type="InterPro" id="IPR051581">
    <property type="entry name" value="Ca-bind"/>
</dbReference>
<feature type="compositionally biased region" description="Basic and acidic residues" evidence="4">
    <location>
        <begin position="436"/>
        <end position="448"/>
    </location>
</feature>
<reference evidence="6 7" key="1">
    <citation type="submission" date="2020-04" db="EMBL/GenBank/DDBJ databases">
        <title>Perkinsus olseni comparative genomics.</title>
        <authorList>
            <person name="Bogema D.R."/>
        </authorList>
    </citation>
    <scope>NUCLEOTIDE SEQUENCE [LARGE SCALE GENOMIC DNA]</scope>
    <source>
        <strain evidence="6">00978-12</strain>
    </source>
</reference>
<dbReference type="Pfam" id="PF13202">
    <property type="entry name" value="EF-hand_5"/>
    <property type="match status" value="2"/>
</dbReference>
<keyword evidence="2" id="KW-0677">Repeat</keyword>
<keyword evidence="3" id="KW-0106">Calcium</keyword>
<feature type="region of interest" description="Disordered" evidence="4">
    <location>
        <begin position="1"/>
        <end position="71"/>
    </location>
</feature>